<name>A0A4U3F8I4_9GAMM</name>
<organism evidence="12 13">
    <name type="scientific">Erwinia persicina</name>
    <dbReference type="NCBI Taxonomy" id="55211"/>
    <lineage>
        <taxon>Bacteria</taxon>
        <taxon>Pseudomonadati</taxon>
        <taxon>Pseudomonadota</taxon>
        <taxon>Gammaproteobacteria</taxon>
        <taxon>Enterobacterales</taxon>
        <taxon>Erwiniaceae</taxon>
        <taxon>Erwinia</taxon>
    </lineage>
</organism>
<dbReference type="SMART" id="SM00283">
    <property type="entry name" value="MA"/>
    <property type="match status" value="1"/>
</dbReference>
<keyword evidence="6" id="KW-0175">Coiled coil</keyword>
<dbReference type="CDD" id="cd11386">
    <property type="entry name" value="MCP_signal"/>
    <property type="match status" value="1"/>
</dbReference>
<dbReference type="InterPro" id="IPR004089">
    <property type="entry name" value="MCPsignal_dom"/>
</dbReference>
<proteinExistence type="inferred from homology"/>
<comment type="similarity">
    <text evidence="4">Belongs to the methyl-accepting chemotaxis (MCP) protein family.</text>
</comment>
<reference evidence="12 13" key="1">
    <citation type="journal article" date="2019" name="Sci. Rep.">
        <title>Differences in resource use lead to coexistence of seed-transmitted microbial populations.</title>
        <authorList>
            <person name="Torres-Cortes G."/>
            <person name="Garcia B.J."/>
            <person name="Compant S."/>
            <person name="Rezki S."/>
            <person name="Jones P."/>
            <person name="Preveaux A."/>
            <person name="Briand M."/>
            <person name="Roulet A."/>
            <person name="Bouchez O."/>
            <person name="Jacobson D."/>
            <person name="Barret M."/>
        </authorList>
    </citation>
    <scope>NUCLEOTIDE SEQUENCE [LARGE SCALE GENOMIC DNA]</scope>
    <source>
        <strain evidence="12 13">CFBP13511</strain>
    </source>
</reference>
<feature type="domain" description="HAMP" evidence="9">
    <location>
        <begin position="307"/>
        <end position="359"/>
    </location>
</feature>
<dbReference type="Proteomes" id="UP000306393">
    <property type="component" value="Unassembled WGS sequence"/>
</dbReference>
<dbReference type="InterPro" id="IPR003660">
    <property type="entry name" value="HAMP_dom"/>
</dbReference>
<evidence type="ECO:0000256" key="2">
    <source>
        <dbReference type="ARBA" id="ARBA00022500"/>
    </source>
</evidence>
<dbReference type="PANTHER" id="PTHR43531">
    <property type="entry name" value="PROTEIN ICFG"/>
    <property type="match status" value="1"/>
</dbReference>
<feature type="transmembrane region" description="Helical" evidence="7">
    <location>
        <begin position="283"/>
        <end position="305"/>
    </location>
</feature>
<dbReference type="RefSeq" id="WP_137269350.1">
    <property type="nucleotide sequence ID" value="NZ_JACYNM010000001.1"/>
</dbReference>
<accession>A0A4U3F8I4</accession>
<dbReference type="InterPro" id="IPR004090">
    <property type="entry name" value="Chemotax_Me-accpt_rcpt"/>
</dbReference>
<evidence type="ECO:0000256" key="7">
    <source>
        <dbReference type="SAM" id="Phobius"/>
    </source>
</evidence>
<evidence type="ECO:0000313" key="12">
    <source>
        <dbReference type="EMBL" id="TKJ89594.1"/>
    </source>
</evidence>
<evidence type="ECO:0000256" key="4">
    <source>
        <dbReference type="ARBA" id="ARBA00029447"/>
    </source>
</evidence>
<dbReference type="STRING" id="1219360.GCA_001571305_00763"/>
<evidence type="ECO:0000313" key="11">
    <source>
        <dbReference type="EMBL" id="MBD8105071.1"/>
    </source>
</evidence>
<dbReference type="PANTHER" id="PTHR43531:SF5">
    <property type="entry name" value="METHYL-ACCEPTING CHEMOTAXIS PROTEIN III"/>
    <property type="match status" value="1"/>
</dbReference>
<evidence type="ECO:0000259" key="9">
    <source>
        <dbReference type="PROSITE" id="PS50885"/>
    </source>
</evidence>
<feature type="domain" description="Methyl-accepting transducer" evidence="8">
    <location>
        <begin position="364"/>
        <end position="593"/>
    </location>
</feature>
<dbReference type="PRINTS" id="PR00260">
    <property type="entry name" value="CHEMTRNSDUCR"/>
</dbReference>
<dbReference type="SMART" id="SM01358">
    <property type="entry name" value="HBM"/>
    <property type="match status" value="1"/>
</dbReference>
<dbReference type="PROSITE" id="PS00538">
    <property type="entry name" value="CHEMOTAXIS_TRANSDUC_1"/>
    <property type="match status" value="1"/>
</dbReference>
<dbReference type="Gene3D" id="1.10.287.950">
    <property type="entry name" value="Methyl-accepting chemotaxis protein"/>
    <property type="match status" value="1"/>
</dbReference>
<evidence type="ECO:0000259" key="8">
    <source>
        <dbReference type="PROSITE" id="PS50111"/>
    </source>
</evidence>
<evidence type="ECO:0000256" key="3">
    <source>
        <dbReference type="ARBA" id="ARBA00023224"/>
    </source>
</evidence>
<dbReference type="FunFam" id="1.10.287.950:FF:000001">
    <property type="entry name" value="Methyl-accepting chemotaxis sensory transducer"/>
    <property type="match status" value="1"/>
</dbReference>
<keyword evidence="2" id="KW-0145">Chemotaxis</keyword>
<reference evidence="11 14" key="2">
    <citation type="journal article" date="2020" name="FEMS Microbiol. Ecol.">
        <title>Temporal dynamics of bacterial communities during seed development and maturation.</title>
        <authorList>
            <person name="Chesneau G."/>
            <person name="Torres-Cortes G."/>
            <person name="Briand M."/>
            <person name="Darrasse A."/>
            <person name="Preveaux A."/>
            <person name="Marais C."/>
            <person name="Jacques M.A."/>
            <person name="Shade A."/>
            <person name="Barret M."/>
        </authorList>
    </citation>
    <scope>NUCLEOTIDE SEQUENCE [LARGE SCALE GENOMIC DNA]</scope>
    <source>
        <strain evidence="11 14">CFBP13732</strain>
    </source>
</reference>
<dbReference type="PROSITE" id="PS51753">
    <property type="entry name" value="HBM"/>
    <property type="match status" value="1"/>
</dbReference>
<evidence type="ECO:0000313" key="13">
    <source>
        <dbReference type="Proteomes" id="UP000306393"/>
    </source>
</evidence>
<dbReference type="InterPro" id="IPR032255">
    <property type="entry name" value="HBM"/>
</dbReference>
<evidence type="ECO:0000256" key="5">
    <source>
        <dbReference type="PROSITE-ProRule" id="PRU00284"/>
    </source>
</evidence>
<dbReference type="InterPro" id="IPR004091">
    <property type="entry name" value="Chemotax_Me-accpt_rcpt_Me-site"/>
</dbReference>
<dbReference type="PROSITE" id="PS50885">
    <property type="entry name" value="HAMP"/>
    <property type="match status" value="1"/>
</dbReference>
<dbReference type="Pfam" id="PF00015">
    <property type="entry name" value="MCPsignal"/>
    <property type="match status" value="1"/>
</dbReference>
<dbReference type="GO" id="GO:0006935">
    <property type="term" value="P:chemotaxis"/>
    <property type="evidence" value="ECO:0007669"/>
    <property type="project" value="UniProtKB-KW"/>
</dbReference>
<dbReference type="EMBL" id="JACYNN010000001">
    <property type="protein sequence ID" value="MBD8105071.1"/>
    <property type="molecule type" value="Genomic_DNA"/>
</dbReference>
<dbReference type="EMBL" id="QGAC01000011">
    <property type="protein sequence ID" value="TKJ89594.1"/>
    <property type="molecule type" value="Genomic_DNA"/>
</dbReference>
<dbReference type="PROSITE" id="PS50111">
    <property type="entry name" value="CHEMOTAXIS_TRANSDUC_2"/>
    <property type="match status" value="1"/>
</dbReference>
<evidence type="ECO:0000313" key="14">
    <source>
        <dbReference type="Proteomes" id="UP000661012"/>
    </source>
</evidence>
<keyword evidence="14" id="KW-1185">Reference proteome</keyword>
<keyword evidence="7" id="KW-1133">Transmembrane helix</keyword>
<dbReference type="InterPro" id="IPR051310">
    <property type="entry name" value="MCP_chemotaxis"/>
</dbReference>
<evidence type="ECO:0000256" key="6">
    <source>
        <dbReference type="SAM" id="Coils"/>
    </source>
</evidence>
<evidence type="ECO:0000256" key="1">
    <source>
        <dbReference type="ARBA" id="ARBA00004370"/>
    </source>
</evidence>
<dbReference type="SUPFAM" id="SSF58104">
    <property type="entry name" value="Methyl-accepting chemotaxis protein (MCP) signaling domain"/>
    <property type="match status" value="1"/>
</dbReference>
<dbReference type="CDD" id="cd06225">
    <property type="entry name" value="HAMP"/>
    <property type="match status" value="1"/>
</dbReference>
<dbReference type="Proteomes" id="UP000661012">
    <property type="component" value="Unassembled WGS sequence"/>
</dbReference>
<dbReference type="GO" id="GO:0004888">
    <property type="term" value="F:transmembrane signaling receptor activity"/>
    <property type="evidence" value="ECO:0007669"/>
    <property type="project" value="InterPro"/>
</dbReference>
<keyword evidence="7" id="KW-0472">Membrane</keyword>
<keyword evidence="3 5" id="KW-0807">Transducer</keyword>
<feature type="domain" description="HBM" evidence="10">
    <location>
        <begin position="44"/>
        <end position="280"/>
    </location>
</feature>
<comment type="caution">
    <text evidence="12">The sequence shown here is derived from an EMBL/GenBank/DDBJ whole genome shotgun (WGS) entry which is preliminary data.</text>
</comment>
<sequence length="610" mass="65444">MKKLFVYFENMAVGKKLMSGFGLVLILSIAVALCGIKSLDDIGDRAGKVRMLKILTDQFALAKDARLQYIKTHDEQFITANDRHLQEVEAQINELKQRYWSADKRSQLDSLTGYIATYRDKRAETVLETQKRSQIASALSVSKEREAVAGLSAAYAGQPEFAAPAAALAESVKHLDGVAIRLTLLELQNSEAAQDALAGFITESIQLLQSVAPQMRPAERERLQSVVATLNVKEQQVSSYRTSFLAEQEATRSLAAAGLKLTSISGQLFEQEIDATQEDIRQAIVWMVAILLTAVVTGIAIAMVITRLITRPLSSILTFTRRIASGDLSMHMATPRRDEMGKLMNAVGGMNDDLRRIISDIRNGVSQVNLASAEIAAGNEDLSSRTEQQAAALEQTAASMEQLTATVKNNVQNIHHSTSLAQTTASIANKGGSIVTQVTETMRAITASSVKINDITTVINSIAFQTNILALNAAVEAARAGEQGRGFAVVATEVRNLAQRSAEAAKEIGTLIAASVKQIDSGAVLVEQAGGTMRDIVTSAESVTGILNEIAQASDEQNSGISQVGVAITEMDNVTQQNAALVEQSSSAANALRDQAESLLNSVSRFTTHA</sequence>
<protein>
    <submittedName>
        <fullName evidence="12">Methyl-accepting chemotaxis protein</fullName>
    </submittedName>
</protein>
<comment type="subcellular location">
    <subcellularLocation>
        <location evidence="1">Membrane</location>
    </subcellularLocation>
</comment>
<gene>
    <name evidence="12" type="ORF">EpCFBP13511_12505</name>
    <name evidence="11" type="ORF">IFT93_01380</name>
</gene>
<dbReference type="OrthoDB" id="6167817at2"/>
<dbReference type="SMART" id="SM00304">
    <property type="entry name" value="HAMP"/>
    <property type="match status" value="1"/>
</dbReference>
<keyword evidence="7" id="KW-0812">Transmembrane</keyword>
<dbReference type="AlphaFoldDB" id="A0A4U3F8I4"/>
<feature type="coiled-coil region" evidence="6">
    <location>
        <begin position="78"/>
        <end position="105"/>
    </location>
</feature>
<dbReference type="GO" id="GO:0005886">
    <property type="term" value="C:plasma membrane"/>
    <property type="evidence" value="ECO:0007669"/>
    <property type="project" value="TreeGrafter"/>
</dbReference>
<evidence type="ECO:0000259" key="10">
    <source>
        <dbReference type="PROSITE" id="PS51753"/>
    </source>
</evidence>
<dbReference type="GO" id="GO:0007165">
    <property type="term" value="P:signal transduction"/>
    <property type="evidence" value="ECO:0007669"/>
    <property type="project" value="UniProtKB-KW"/>
</dbReference>
<dbReference type="Pfam" id="PF00672">
    <property type="entry name" value="HAMP"/>
    <property type="match status" value="1"/>
</dbReference>